<evidence type="ECO:0000313" key="3">
    <source>
        <dbReference type="Proteomes" id="UP000295260"/>
    </source>
</evidence>
<organism evidence="2 3">
    <name type="scientific">Flavobacterium dankookense</name>
    <dbReference type="NCBI Taxonomy" id="706186"/>
    <lineage>
        <taxon>Bacteria</taxon>
        <taxon>Pseudomonadati</taxon>
        <taxon>Bacteroidota</taxon>
        <taxon>Flavobacteriia</taxon>
        <taxon>Flavobacteriales</taxon>
        <taxon>Flavobacteriaceae</taxon>
        <taxon>Flavobacterium</taxon>
    </lineage>
</organism>
<evidence type="ECO:0000313" key="2">
    <source>
        <dbReference type="EMBL" id="TDP58773.1"/>
    </source>
</evidence>
<dbReference type="AlphaFoldDB" id="A0A4R6QAJ6"/>
<gene>
    <name evidence="2" type="ORF">BC748_2010</name>
</gene>
<keyword evidence="1" id="KW-1133">Transmembrane helix</keyword>
<evidence type="ECO:0000256" key="1">
    <source>
        <dbReference type="SAM" id="Phobius"/>
    </source>
</evidence>
<evidence type="ECO:0008006" key="4">
    <source>
        <dbReference type="Google" id="ProtNLM"/>
    </source>
</evidence>
<keyword evidence="3" id="KW-1185">Reference proteome</keyword>
<feature type="transmembrane region" description="Helical" evidence="1">
    <location>
        <begin position="28"/>
        <end position="44"/>
    </location>
</feature>
<dbReference type="OrthoDB" id="1376117at2"/>
<protein>
    <recommendedName>
        <fullName evidence="4">FUSC family protein</fullName>
    </recommendedName>
</protein>
<keyword evidence="1" id="KW-0812">Transmembrane</keyword>
<feature type="transmembrane region" description="Helical" evidence="1">
    <location>
        <begin position="5"/>
        <end position="22"/>
    </location>
</feature>
<dbReference type="Proteomes" id="UP000295260">
    <property type="component" value="Unassembled WGS sequence"/>
</dbReference>
<keyword evidence="1" id="KW-0472">Membrane</keyword>
<name>A0A4R6QAJ6_9FLAO</name>
<dbReference type="RefSeq" id="WP_133533268.1">
    <property type="nucleotide sequence ID" value="NZ_SNXR01000014.1"/>
</dbReference>
<accession>A0A4R6QAJ6</accession>
<proteinExistence type="predicted"/>
<comment type="caution">
    <text evidence="2">The sequence shown here is derived from an EMBL/GenBank/DDBJ whole genome shotgun (WGS) entry which is preliminary data.</text>
</comment>
<reference evidence="2 3" key="1">
    <citation type="submission" date="2019-03" db="EMBL/GenBank/DDBJ databases">
        <title>Genomic Encyclopedia of Archaeal and Bacterial Type Strains, Phase II (KMG-II): from individual species to whole genera.</title>
        <authorList>
            <person name="Goeker M."/>
        </authorList>
    </citation>
    <scope>NUCLEOTIDE SEQUENCE [LARGE SCALE GENOMIC DNA]</scope>
    <source>
        <strain evidence="2 3">DSM 25687</strain>
    </source>
</reference>
<dbReference type="EMBL" id="SNXR01000014">
    <property type="protein sequence ID" value="TDP58773.1"/>
    <property type="molecule type" value="Genomic_DNA"/>
</dbReference>
<sequence>MQKIYLILSFVFTLLALVFSIMPMDTIALLPIGLAIAFCLLTIRKSEGNKVKIPKWLLTISVLCSVFVIGKTLLIKDEVVVDQTFEQQKIETKQEAKKELEELEQLENDLE</sequence>
<feature type="transmembrane region" description="Helical" evidence="1">
    <location>
        <begin position="56"/>
        <end position="75"/>
    </location>
</feature>